<dbReference type="CDD" id="cd00347">
    <property type="entry name" value="Flavin_utilizing_monoxygenases"/>
    <property type="match status" value="2"/>
</dbReference>
<dbReference type="InterPro" id="IPR019949">
    <property type="entry name" value="CmoO-like"/>
</dbReference>
<dbReference type="SUPFAM" id="SSF51679">
    <property type="entry name" value="Bacterial luciferase-like"/>
    <property type="match status" value="1"/>
</dbReference>
<dbReference type="EMBL" id="LGTK01000014">
    <property type="protein sequence ID" value="KPH76505.1"/>
    <property type="molecule type" value="Genomic_DNA"/>
</dbReference>
<dbReference type="RefSeq" id="WP_060668116.1">
    <property type="nucleotide sequence ID" value="NZ_JARTGE010000037.1"/>
</dbReference>
<keyword evidence="4" id="KW-1185">Reference proteome</keyword>
<gene>
    <name evidence="3" type="ORF">AFL42_05920</name>
</gene>
<dbReference type="Gene3D" id="3.20.20.30">
    <property type="entry name" value="Luciferase-like domain"/>
    <property type="match status" value="1"/>
</dbReference>
<sequence>MSIHAKARKFNDIPLSILDLAPIVEGSTAADSFKESVELAQHAEKWGYNRYWLAEHHNMPGIASSATSILIGHIAEKTNYMRIGSGGVMLPNHATIVVAEQFGTLESLYPGRIDLGLGRAPGTDQATAYALRRTLNMGPEEFPMQVNELQDYFKEEPISRVRAIPGQGLDIPIWLLGSSDFSARLAAEKGLYFSFASHFAPAYLLQALKLYRENFKPSETLDKPHAMIGINVIAAETDEKAQYLASSHQMQFLNIRKGISSKLQPPVKNMDDVWSPLEKAAVEESLDPNTTIIGSPETVKRKLERIQEVTQADELIISSQIYHLEDRLRSYEIISELMD</sequence>
<dbReference type="PANTHER" id="PTHR30137:SF6">
    <property type="entry name" value="LUCIFERASE-LIKE MONOOXYGENASE"/>
    <property type="match status" value="1"/>
</dbReference>
<dbReference type="InterPro" id="IPR050766">
    <property type="entry name" value="Bact_Lucif_Oxidored"/>
</dbReference>
<organism evidence="3 4">
    <name type="scientific">Oceanobacillus caeni</name>
    <dbReference type="NCBI Taxonomy" id="405946"/>
    <lineage>
        <taxon>Bacteria</taxon>
        <taxon>Bacillati</taxon>
        <taxon>Bacillota</taxon>
        <taxon>Bacilli</taxon>
        <taxon>Bacillales</taxon>
        <taxon>Bacillaceae</taxon>
        <taxon>Oceanobacillus</taxon>
    </lineage>
</organism>
<dbReference type="InterPro" id="IPR011251">
    <property type="entry name" value="Luciferase-like_dom"/>
</dbReference>
<evidence type="ECO:0000313" key="3">
    <source>
        <dbReference type="EMBL" id="KPH76505.1"/>
    </source>
</evidence>
<dbReference type="Proteomes" id="UP000037854">
    <property type="component" value="Unassembled WGS sequence"/>
</dbReference>
<proteinExistence type="predicted"/>
<comment type="caution">
    <text evidence="3">The sequence shown here is derived from an EMBL/GenBank/DDBJ whole genome shotgun (WGS) entry which is preliminary data.</text>
</comment>
<name>A0ABR5MLF2_9BACI</name>
<reference evidence="3 4" key="1">
    <citation type="submission" date="2015-07" db="EMBL/GenBank/DDBJ databases">
        <title>High-quality draft genome sequence of Oceanobacillus caeni HM6, a bacillus isolated from a human feces.</title>
        <authorList>
            <person name="Kumar J."/>
            <person name="Verma M.K."/>
            <person name="Pandey R."/>
            <person name="Bhambi M."/>
            <person name="Chauhan N."/>
        </authorList>
    </citation>
    <scope>NUCLEOTIDE SEQUENCE [LARGE SCALE GENOMIC DNA]</scope>
    <source>
        <strain evidence="3 4">HM6</strain>
    </source>
</reference>
<evidence type="ECO:0000259" key="2">
    <source>
        <dbReference type="Pfam" id="PF00296"/>
    </source>
</evidence>
<protein>
    <submittedName>
        <fullName evidence="3">Luciferase</fullName>
    </submittedName>
</protein>
<dbReference type="NCBIfam" id="TIGR03558">
    <property type="entry name" value="oxido_grp_1"/>
    <property type="match status" value="1"/>
</dbReference>
<dbReference type="PANTHER" id="PTHR30137">
    <property type="entry name" value="LUCIFERASE-LIKE MONOOXYGENASE"/>
    <property type="match status" value="1"/>
</dbReference>
<accession>A0ABR5MLF2</accession>
<dbReference type="InterPro" id="IPR036661">
    <property type="entry name" value="Luciferase-like_sf"/>
</dbReference>
<feature type="domain" description="Luciferase-like" evidence="2">
    <location>
        <begin position="26"/>
        <end position="308"/>
    </location>
</feature>
<evidence type="ECO:0000256" key="1">
    <source>
        <dbReference type="ARBA" id="ARBA00007789"/>
    </source>
</evidence>
<dbReference type="Pfam" id="PF00296">
    <property type="entry name" value="Bac_luciferase"/>
    <property type="match status" value="1"/>
</dbReference>
<comment type="similarity">
    <text evidence="1">To bacterial alkanal monooxygenase alpha and beta chains.</text>
</comment>
<evidence type="ECO:0000313" key="4">
    <source>
        <dbReference type="Proteomes" id="UP000037854"/>
    </source>
</evidence>